<organism evidence="1 2">
    <name type="scientific">Lentzea alba</name>
    <dbReference type="NCBI Taxonomy" id="2714351"/>
    <lineage>
        <taxon>Bacteria</taxon>
        <taxon>Bacillati</taxon>
        <taxon>Actinomycetota</taxon>
        <taxon>Actinomycetes</taxon>
        <taxon>Pseudonocardiales</taxon>
        <taxon>Pseudonocardiaceae</taxon>
        <taxon>Lentzea</taxon>
    </lineage>
</organism>
<comment type="caution">
    <text evidence="1">The sequence shown here is derived from an EMBL/GenBank/DDBJ whole genome shotgun (WGS) entry which is preliminary data.</text>
</comment>
<evidence type="ECO:0000313" key="1">
    <source>
        <dbReference type="EMBL" id="NGY63214.1"/>
    </source>
</evidence>
<reference evidence="1 2" key="1">
    <citation type="submission" date="2020-03" db="EMBL/GenBank/DDBJ databases">
        <title>Isolation and identification of active actinomycetes.</title>
        <authorList>
            <person name="Sun X."/>
        </authorList>
    </citation>
    <scope>NUCLEOTIDE SEQUENCE [LARGE SCALE GENOMIC DNA]</scope>
    <source>
        <strain evidence="1 2">NEAU-D13</strain>
    </source>
</reference>
<evidence type="ECO:0000313" key="2">
    <source>
        <dbReference type="Proteomes" id="UP000481360"/>
    </source>
</evidence>
<dbReference type="Proteomes" id="UP000481360">
    <property type="component" value="Unassembled WGS sequence"/>
</dbReference>
<dbReference type="InterPro" id="IPR012349">
    <property type="entry name" value="Split_barrel_FMN-bd"/>
</dbReference>
<dbReference type="InterPro" id="IPR024747">
    <property type="entry name" value="Pyridox_Oxase-rel"/>
</dbReference>
<dbReference type="RefSeq" id="WP_166051385.1">
    <property type="nucleotide sequence ID" value="NZ_JAAMPJ010000009.1"/>
</dbReference>
<dbReference type="SUPFAM" id="SSF50475">
    <property type="entry name" value="FMN-binding split barrel"/>
    <property type="match status" value="1"/>
</dbReference>
<name>A0A7C9VSA5_9PSEU</name>
<dbReference type="EMBL" id="JAAMPJ010000009">
    <property type="protein sequence ID" value="NGY63214.1"/>
    <property type="molecule type" value="Genomic_DNA"/>
</dbReference>
<dbReference type="Pfam" id="PF12900">
    <property type="entry name" value="Pyridox_ox_2"/>
    <property type="match status" value="1"/>
</dbReference>
<dbReference type="AlphaFoldDB" id="A0A7C9VSA5"/>
<protein>
    <submittedName>
        <fullName evidence="1">Pyridoxamine 5'-phosphate oxidase family protein</fullName>
    </submittedName>
</protein>
<dbReference type="Gene3D" id="2.30.110.10">
    <property type="entry name" value="Electron Transport, Fmn-binding Protein, Chain A"/>
    <property type="match status" value="1"/>
</dbReference>
<keyword evidence="2" id="KW-1185">Reference proteome</keyword>
<proteinExistence type="predicted"/>
<accession>A0A7C9VSA5</accession>
<gene>
    <name evidence="1" type="ORF">G7043_30270</name>
</gene>
<sequence>MAFEGRVVLIEDDDAWSLLPQSGLARLLYTRSALPAVRVLPFVLCGRTMVLALDFGAVEHLTHVIGSVTAVEVDDPLSAWSVTITSEAHEATSVCDESFAHDPALSRWLDGDPKAYLRIEPTLVCGQQFVPACPGAGHSGS</sequence>